<comment type="caution">
    <text evidence="2">The sequence shown here is derived from an EMBL/GenBank/DDBJ whole genome shotgun (WGS) entry which is preliminary data.</text>
</comment>
<dbReference type="EMBL" id="LQPC01000036">
    <property type="protein sequence ID" value="ORV86355.1"/>
    <property type="molecule type" value="Genomic_DNA"/>
</dbReference>
<reference evidence="2 3" key="1">
    <citation type="submission" date="2016-01" db="EMBL/GenBank/DDBJ databases">
        <title>The new phylogeny of the genus Mycobacterium.</title>
        <authorList>
            <person name="Tarcisio F."/>
            <person name="Conor M."/>
            <person name="Antonella G."/>
            <person name="Elisabetta G."/>
            <person name="Giulia F.S."/>
            <person name="Sara T."/>
            <person name="Anna F."/>
            <person name="Clotilde B."/>
            <person name="Roberto B."/>
            <person name="Veronica D.S."/>
            <person name="Fabio R."/>
            <person name="Monica P."/>
            <person name="Olivier J."/>
            <person name="Enrico T."/>
            <person name="Nicola S."/>
        </authorList>
    </citation>
    <scope>NUCLEOTIDE SEQUENCE [LARGE SCALE GENOMIC DNA]</scope>
    <source>
        <strain evidence="2 3">DSM 45541</strain>
    </source>
</reference>
<dbReference type="RefSeq" id="WP_085176071.1">
    <property type="nucleotide sequence ID" value="NZ_LQPC01000036.1"/>
</dbReference>
<keyword evidence="1" id="KW-0175">Coiled coil</keyword>
<name>A0A1X1WID9_MYCIR</name>
<proteinExistence type="predicted"/>
<evidence type="ECO:0000313" key="3">
    <source>
        <dbReference type="Proteomes" id="UP000193622"/>
    </source>
</evidence>
<accession>A0A1X1WID9</accession>
<gene>
    <name evidence="2" type="ORF">AWC12_18880</name>
</gene>
<dbReference type="Proteomes" id="UP000193622">
    <property type="component" value="Unassembled WGS sequence"/>
</dbReference>
<organism evidence="2 3">
    <name type="scientific">Mycolicibacterium iranicum</name>
    <name type="common">Mycobacterium iranicum</name>
    <dbReference type="NCBI Taxonomy" id="912594"/>
    <lineage>
        <taxon>Bacteria</taxon>
        <taxon>Bacillati</taxon>
        <taxon>Actinomycetota</taxon>
        <taxon>Actinomycetes</taxon>
        <taxon>Mycobacteriales</taxon>
        <taxon>Mycobacteriaceae</taxon>
        <taxon>Mycolicibacterium</taxon>
    </lineage>
</organism>
<protein>
    <submittedName>
        <fullName evidence="2">Uncharacterized protein</fullName>
    </submittedName>
</protein>
<sequence>MTEPDRERIEAALSELRTEATAALDRLTNHRDRAAQLRAEADAELRAYATEYRTIRARGFFTAAQLKQLGFTAPRTRQRRAKRTP</sequence>
<dbReference type="AlphaFoldDB" id="A0A1X1WID9"/>
<feature type="coiled-coil region" evidence="1">
    <location>
        <begin position="6"/>
        <end position="47"/>
    </location>
</feature>
<evidence type="ECO:0000313" key="2">
    <source>
        <dbReference type="EMBL" id="ORV86355.1"/>
    </source>
</evidence>
<evidence type="ECO:0000256" key="1">
    <source>
        <dbReference type="SAM" id="Coils"/>
    </source>
</evidence>